<protein>
    <submittedName>
        <fullName evidence="3">Uncharacterized protein</fullName>
    </submittedName>
</protein>
<feature type="region of interest" description="Disordered" evidence="2">
    <location>
        <begin position="1"/>
        <end position="172"/>
    </location>
</feature>
<accession>A0A484NBM8</accession>
<feature type="compositionally biased region" description="Acidic residues" evidence="2">
    <location>
        <begin position="73"/>
        <end position="82"/>
    </location>
</feature>
<name>A0A484NBM8_9ASTE</name>
<keyword evidence="4" id="KW-1185">Reference proteome</keyword>
<gene>
    <name evidence="3" type="ORF">CCAM_LOCUS40388</name>
</gene>
<dbReference type="Proteomes" id="UP000595140">
    <property type="component" value="Unassembled WGS sequence"/>
</dbReference>
<dbReference type="EMBL" id="OOIL02006606">
    <property type="protein sequence ID" value="VFQ98612.1"/>
    <property type="molecule type" value="Genomic_DNA"/>
</dbReference>
<evidence type="ECO:0000256" key="1">
    <source>
        <dbReference type="SAM" id="Coils"/>
    </source>
</evidence>
<feature type="compositionally biased region" description="Low complexity" evidence="2">
    <location>
        <begin position="1"/>
        <end position="36"/>
    </location>
</feature>
<reference evidence="3 4" key="1">
    <citation type="submission" date="2018-04" db="EMBL/GenBank/DDBJ databases">
        <authorList>
            <person name="Vogel A."/>
        </authorList>
    </citation>
    <scope>NUCLEOTIDE SEQUENCE [LARGE SCALE GENOMIC DNA]</scope>
</reference>
<feature type="compositionally biased region" description="Basic and acidic residues" evidence="2">
    <location>
        <begin position="122"/>
        <end position="146"/>
    </location>
</feature>
<evidence type="ECO:0000313" key="4">
    <source>
        <dbReference type="Proteomes" id="UP000595140"/>
    </source>
</evidence>
<evidence type="ECO:0000313" key="3">
    <source>
        <dbReference type="EMBL" id="VFQ98612.1"/>
    </source>
</evidence>
<dbReference type="AlphaFoldDB" id="A0A484NBM8"/>
<evidence type="ECO:0000256" key="2">
    <source>
        <dbReference type="SAM" id="MobiDB-lite"/>
    </source>
</evidence>
<feature type="compositionally biased region" description="Acidic residues" evidence="2">
    <location>
        <begin position="90"/>
        <end position="100"/>
    </location>
</feature>
<feature type="coiled-coil region" evidence="1">
    <location>
        <begin position="224"/>
        <end position="279"/>
    </location>
</feature>
<organism evidence="3 4">
    <name type="scientific">Cuscuta campestris</name>
    <dbReference type="NCBI Taxonomy" id="132261"/>
    <lineage>
        <taxon>Eukaryota</taxon>
        <taxon>Viridiplantae</taxon>
        <taxon>Streptophyta</taxon>
        <taxon>Embryophyta</taxon>
        <taxon>Tracheophyta</taxon>
        <taxon>Spermatophyta</taxon>
        <taxon>Magnoliopsida</taxon>
        <taxon>eudicotyledons</taxon>
        <taxon>Gunneridae</taxon>
        <taxon>Pentapetalae</taxon>
        <taxon>asterids</taxon>
        <taxon>lamiids</taxon>
        <taxon>Solanales</taxon>
        <taxon>Convolvulaceae</taxon>
        <taxon>Cuscuteae</taxon>
        <taxon>Cuscuta</taxon>
        <taxon>Cuscuta subgen. Grammica</taxon>
        <taxon>Cuscuta sect. Cleistogrammica</taxon>
    </lineage>
</organism>
<sequence>MSSPGSHRISSSDDSSSEDSTSSSSIGYYSSDSVPSQIPNPSIPEPQPVNQMLGQVAAEGEEPIDNEPGPYDPDTESWEEWEERLRTADMEFEEFAIPEDQPERDAGDFQLPAAKTSTVNRETVEIHDEDEHADDRSKEKGKEKVGHQQKKVATTHPSYAKKRARSDPEPASQSIEEAFVNLGLRLKEAGEIGPYAAERLGMGCNTLIRPGLFFGRYMGSPTELARLKKENEEMAHILKSQADELIRLSGLTGTMKAEISQLKEENGQLMDEVSATKKEMALKEQSFPGRAGAWVDENRTEAARVMTTSPEATMESFRLLYWEPEGKKMITAIGSFGFKSGQKKDWAASHRFMKKRDPDFSAAAYGLAPIPEEDPTPPLPPRFISRLCPVELVCKISNFIFPGMPPVTWAGSLLPLSDERPSSSLAPAGVTCEFVPCGGRDGPAVLSAPVKLTGAMVLTSCGWKGNDCDIGVWNGVTAIGACRGTVPAPGRAHGHDLAKALDGL</sequence>
<keyword evidence="1" id="KW-0175">Coiled coil</keyword>
<proteinExistence type="predicted"/>